<name>A0A494ISL6_SALET</name>
<dbReference type="AlphaFoldDB" id="A0A494ISL6"/>
<dbReference type="Proteomes" id="UP000885332">
    <property type="component" value="Unassembled WGS sequence"/>
</dbReference>
<keyword evidence="1" id="KW-1133">Transmembrane helix</keyword>
<organism evidence="2">
    <name type="scientific">Salmonella enterica I</name>
    <dbReference type="NCBI Taxonomy" id="59201"/>
    <lineage>
        <taxon>Bacteria</taxon>
        <taxon>Pseudomonadati</taxon>
        <taxon>Pseudomonadota</taxon>
        <taxon>Gammaproteobacteria</taxon>
        <taxon>Enterobacterales</taxon>
        <taxon>Enterobacteriaceae</taxon>
        <taxon>Salmonella</taxon>
    </lineage>
</organism>
<feature type="transmembrane region" description="Helical" evidence="1">
    <location>
        <begin position="121"/>
        <end position="145"/>
    </location>
</feature>
<keyword evidence="1" id="KW-0472">Membrane</keyword>
<sequence length="226" mass="26358">MINKIDAKEITKEKNLWDVYLLCKRITISTFHVCILLTASIFLLTNSFFLERDMSHLVSDIRNWALIGFNFAVTTLGFLIAGFTIFATLSKPDMFLQMMSVQHKKTQMSTLKYNFMAFMKVFISFITFTFIYLVIILFCQTNGMIGNMIDLVPYSTVIKELIIKLGYWVIGTSLIYLVLVVKTFIFNIYAIIMNNIRWELYIKRKEQKFSSNKGKIDKNINVTKVH</sequence>
<reference evidence="2" key="1">
    <citation type="submission" date="2018-07" db="EMBL/GenBank/DDBJ databases">
        <authorList>
            <person name="Ashton P.M."/>
            <person name="Dallman T."/>
            <person name="Nair S."/>
            <person name="De Pinna E."/>
            <person name="Peters T."/>
            <person name="Grant K."/>
        </authorList>
    </citation>
    <scope>NUCLEOTIDE SEQUENCE [LARGE SCALE GENOMIC DNA]</scope>
    <source>
        <strain evidence="2">568408</strain>
    </source>
</reference>
<gene>
    <name evidence="2" type="ORF">DUR27_04365</name>
</gene>
<proteinExistence type="predicted"/>
<comment type="caution">
    <text evidence="2">The sequence shown here is derived from an EMBL/GenBank/DDBJ whole genome shotgun (WGS) entry which is preliminary data.</text>
</comment>
<feature type="transmembrane region" description="Helical" evidence="1">
    <location>
        <begin position="21"/>
        <end position="44"/>
    </location>
</feature>
<evidence type="ECO:0000256" key="1">
    <source>
        <dbReference type="SAM" id="Phobius"/>
    </source>
</evidence>
<protein>
    <submittedName>
        <fullName evidence="2">Uncharacterized protein</fullName>
    </submittedName>
</protein>
<dbReference type="EMBL" id="RTVW01000001">
    <property type="protein sequence ID" value="MKB60175.1"/>
    <property type="molecule type" value="Genomic_DNA"/>
</dbReference>
<feature type="transmembrane region" description="Helical" evidence="1">
    <location>
        <begin position="64"/>
        <end position="89"/>
    </location>
</feature>
<keyword evidence="1" id="KW-0812">Transmembrane</keyword>
<evidence type="ECO:0000313" key="2">
    <source>
        <dbReference type="EMBL" id="MKB60175.1"/>
    </source>
</evidence>
<accession>A0A494ISL6</accession>
<feature type="transmembrane region" description="Helical" evidence="1">
    <location>
        <begin position="165"/>
        <end position="192"/>
    </location>
</feature>